<dbReference type="InterPro" id="IPR012816">
    <property type="entry name" value="NADAR"/>
</dbReference>
<proteinExistence type="predicted"/>
<protein>
    <recommendedName>
        <fullName evidence="1">NADAR domain-containing protein</fullName>
    </recommendedName>
</protein>
<keyword evidence="3" id="KW-1185">Reference proteome</keyword>
<dbReference type="AlphaFoldDB" id="A0AAJ0M3A9"/>
<feature type="domain" description="NADAR" evidence="1">
    <location>
        <begin position="19"/>
        <end position="172"/>
    </location>
</feature>
<reference evidence="2" key="1">
    <citation type="journal article" date="2023" name="Mol. Phylogenet. Evol.">
        <title>Genome-scale phylogeny and comparative genomics of the fungal order Sordariales.</title>
        <authorList>
            <person name="Hensen N."/>
            <person name="Bonometti L."/>
            <person name="Westerberg I."/>
            <person name="Brannstrom I.O."/>
            <person name="Guillou S."/>
            <person name="Cros-Aarteil S."/>
            <person name="Calhoun S."/>
            <person name="Haridas S."/>
            <person name="Kuo A."/>
            <person name="Mondo S."/>
            <person name="Pangilinan J."/>
            <person name="Riley R."/>
            <person name="LaButti K."/>
            <person name="Andreopoulos B."/>
            <person name="Lipzen A."/>
            <person name="Chen C."/>
            <person name="Yan M."/>
            <person name="Daum C."/>
            <person name="Ng V."/>
            <person name="Clum A."/>
            <person name="Steindorff A."/>
            <person name="Ohm R.A."/>
            <person name="Martin F."/>
            <person name="Silar P."/>
            <person name="Natvig D.O."/>
            <person name="Lalanne C."/>
            <person name="Gautier V."/>
            <person name="Ament-Velasquez S.L."/>
            <person name="Kruys A."/>
            <person name="Hutchinson M.I."/>
            <person name="Powell A.J."/>
            <person name="Barry K."/>
            <person name="Miller A.N."/>
            <person name="Grigoriev I.V."/>
            <person name="Debuchy R."/>
            <person name="Gladieux P."/>
            <person name="Hiltunen Thoren M."/>
            <person name="Johannesson H."/>
        </authorList>
    </citation>
    <scope>NUCLEOTIDE SEQUENCE</scope>
    <source>
        <strain evidence="2">CBS 333.67</strain>
    </source>
</reference>
<dbReference type="Pfam" id="PF08719">
    <property type="entry name" value="NADAR"/>
    <property type="match status" value="1"/>
</dbReference>
<dbReference type="RefSeq" id="XP_062722954.1">
    <property type="nucleotide sequence ID" value="XM_062870329.1"/>
</dbReference>
<dbReference type="EMBL" id="JAUDZG010000003">
    <property type="protein sequence ID" value="KAK3307174.1"/>
    <property type="molecule type" value="Genomic_DNA"/>
</dbReference>
<accession>A0AAJ0M3A9</accession>
<dbReference type="GeneID" id="87889158"/>
<sequence>MSATAAATAAVAATPKCNFFWKPNDYFGELSQWYKAPFVCDDDAFTTVDEFVMFQKAKVFGDAEMATKIIFGAYVHSSTYANMEREVKNFDQEVWYEHAFRTVVLANLCKFTQNERLREILMGTGDNVLIEINPQDKIWEIGFSRYDEWLNPNRYAAKKTGMAMMYARDLIRERLERGDEEPFVASSELPEMDIEAILKDYRARVQKLRLYKKGRIVNHHAWKKLR</sequence>
<dbReference type="NCBIfam" id="TIGR02464">
    <property type="entry name" value="ribofla_fusion"/>
    <property type="match status" value="1"/>
</dbReference>
<dbReference type="InterPro" id="IPR037238">
    <property type="entry name" value="YbiA-like_sf"/>
</dbReference>
<evidence type="ECO:0000313" key="2">
    <source>
        <dbReference type="EMBL" id="KAK3307174.1"/>
    </source>
</evidence>
<name>A0AAJ0M3A9_9PEZI</name>
<comment type="caution">
    <text evidence="2">The sequence shown here is derived from an EMBL/GenBank/DDBJ whole genome shotgun (WGS) entry which is preliminary data.</text>
</comment>
<gene>
    <name evidence="2" type="ORF">B0T15DRAFT_553637</name>
</gene>
<evidence type="ECO:0000259" key="1">
    <source>
        <dbReference type="Pfam" id="PF08719"/>
    </source>
</evidence>
<evidence type="ECO:0000313" key="3">
    <source>
        <dbReference type="Proteomes" id="UP001273166"/>
    </source>
</evidence>
<organism evidence="2 3">
    <name type="scientific">Chaetomium strumarium</name>
    <dbReference type="NCBI Taxonomy" id="1170767"/>
    <lineage>
        <taxon>Eukaryota</taxon>
        <taxon>Fungi</taxon>
        <taxon>Dikarya</taxon>
        <taxon>Ascomycota</taxon>
        <taxon>Pezizomycotina</taxon>
        <taxon>Sordariomycetes</taxon>
        <taxon>Sordariomycetidae</taxon>
        <taxon>Sordariales</taxon>
        <taxon>Chaetomiaceae</taxon>
        <taxon>Chaetomium</taxon>
    </lineage>
</organism>
<dbReference type="SUPFAM" id="SSF143990">
    <property type="entry name" value="YbiA-like"/>
    <property type="match status" value="1"/>
</dbReference>
<dbReference type="Gene3D" id="1.10.357.40">
    <property type="entry name" value="YbiA-like"/>
    <property type="match status" value="1"/>
</dbReference>
<dbReference type="Proteomes" id="UP001273166">
    <property type="component" value="Unassembled WGS sequence"/>
</dbReference>
<dbReference type="CDD" id="cd15457">
    <property type="entry name" value="NADAR"/>
    <property type="match status" value="1"/>
</dbReference>
<reference evidence="2" key="2">
    <citation type="submission" date="2023-06" db="EMBL/GenBank/DDBJ databases">
        <authorList>
            <consortium name="Lawrence Berkeley National Laboratory"/>
            <person name="Mondo S.J."/>
            <person name="Hensen N."/>
            <person name="Bonometti L."/>
            <person name="Westerberg I."/>
            <person name="Brannstrom I.O."/>
            <person name="Guillou S."/>
            <person name="Cros-Aarteil S."/>
            <person name="Calhoun S."/>
            <person name="Haridas S."/>
            <person name="Kuo A."/>
            <person name="Pangilinan J."/>
            <person name="Riley R."/>
            <person name="Labutti K."/>
            <person name="Andreopoulos B."/>
            <person name="Lipzen A."/>
            <person name="Chen C."/>
            <person name="Yanf M."/>
            <person name="Daum C."/>
            <person name="Ng V."/>
            <person name="Clum A."/>
            <person name="Steindorff A."/>
            <person name="Ohm R."/>
            <person name="Martin F."/>
            <person name="Silar P."/>
            <person name="Natvig D."/>
            <person name="Lalanne C."/>
            <person name="Gautier V."/>
            <person name="Ament-Velasquez S.L."/>
            <person name="Kruys A."/>
            <person name="Hutchinson M.I."/>
            <person name="Powell A.J."/>
            <person name="Barry K."/>
            <person name="Miller A.N."/>
            <person name="Grigoriev I.V."/>
            <person name="Debuchy R."/>
            <person name="Gladieux P."/>
            <person name="Thoren M.H."/>
            <person name="Johannesson H."/>
        </authorList>
    </citation>
    <scope>NUCLEOTIDE SEQUENCE</scope>
    <source>
        <strain evidence="2">CBS 333.67</strain>
    </source>
</reference>